<keyword evidence="3" id="KW-1185">Reference proteome</keyword>
<gene>
    <name evidence="2" type="ORF">PHLGIDRAFT_14488</name>
</gene>
<dbReference type="Proteomes" id="UP000053257">
    <property type="component" value="Unassembled WGS sequence"/>
</dbReference>
<reference evidence="2 3" key="1">
    <citation type="journal article" date="2014" name="PLoS Genet.">
        <title>Analysis of the Phlebiopsis gigantea genome, transcriptome and secretome provides insight into its pioneer colonization strategies of wood.</title>
        <authorList>
            <person name="Hori C."/>
            <person name="Ishida T."/>
            <person name="Igarashi K."/>
            <person name="Samejima M."/>
            <person name="Suzuki H."/>
            <person name="Master E."/>
            <person name="Ferreira P."/>
            <person name="Ruiz-Duenas F.J."/>
            <person name="Held B."/>
            <person name="Canessa P."/>
            <person name="Larrondo L.F."/>
            <person name="Schmoll M."/>
            <person name="Druzhinina I.S."/>
            <person name="Kubicek C.P."/>
            <person name="Gaskell J.A."/>
            <person name="Kersten P."/>
            <person name="St John F."/>
            <person name="Glasner J."/>
            <person name="Sabat G."/>
            <person name="Splinter BonDurant S."/>
            <person name="Syed K."/>
            <person name="Yadav J."/>
            <person name="Mgbeahuruike A.C."/>
            <person name="Kovalchuk A."/>
            <person name="Asiegbu F.O."/>
            <person name="Lackner G."/>
            <person name="Hoffmeister D."/>
            <person name="Rencoret J."/>
            <person name="Gutierrez A."/>
            <person name="Sun H."/>
            <person name="Lindquist E."/>
            <person name="Barry K."/>
            <person name="Riley R."/>
            <person name="Grigoriev I.V."/>
            <person name="Henrissat B."/>
            <person name="Kues U."/>
            <person name="Berka R.M."/>
            <person name="Martinez A.T."/>
            <person name="Covert S.F."/>
            <person name="Blanchette R.A."/>
            <person name="Cullen D."/>
        </authorList>
    </citation>
    <scope>NUCLEOTIDE SEQUENCE [LARGE SCALE GENOMIC DNA]</scope>
    <source>
        <strain evidence="2 3">11061_1 CR5-6</strain>
    </source>
</reference>
<dbReference type="HOGENOM" id="CLU_414528_0_0_1"/>
<sequence length="662" mass="74702">MQFTSVSLVSAWAFFLLLTTLAPAFSPRCPFKILFLKGMLKWARQWIRPPALLIRHATSKFVKSALDIRRWNSIHTLCTNMRSRAADFITFPSIQQNQLCDEEPDVITSGQEDADILLATDAMMLDDGLLSTILDVLHQSRPHPTVVIDFLMRIIANRIPYRKRETYEPEELTITLDLSMLSRHTYVTIMETVAQVLQEKNSVLLKDDSPVWMKNAMLLLMSSSPYPLPDSAQLALAAGIEYHEVDSSAGRALGKLLYASGEDDWSLQTISRILLSLLSHERPLVEVDAVFELFHSLLGNVAAPGNGHLIDTVLYNCSPDLRRKSRSVLSALWPLLVHVVDAAESTEDYPFARPEVCFYFILTLARRLDKLEETVHIFRTWWGRSSNTHWAMSSFAALGPQCRVVINASGVLATFSQAFMHAGSPREQSTLLHRSAELCSKYTEGIHTSCVDLDIVRLCAAHIDLYDLYEQKCLRPSRLGVERRVDPRVQDAWALLWGTMHEAVQKYWDTNGWAEPQPHYPFPHANNVTQTTAEEAFADDCRLALQCLQRMPALDLAAANAESSRTDTDGADPYEGLYSVFPLELYLTLRLFCAGENTEGIWYIRQPPPGSELVASTPPSPVVEEVEGHAHDSHCECPVCEEFALQRECTNLWMTLSYYEHS</sequence>
<dbReference type="AlphaFoldDB" id="A0A0C3RVU9"/>
<organism evidence="2 3">
    <name type="scientific">Phlebiopsis gigantea (strain 11061_1 CR5-6)</name>
    <name type="common">White-rot fungus</name>
    <name type="synonym">Peniophora gigantea</name>
    <dbReference type="NCBI Taxonomy" id="745531"/>
    <lineage>
        <taxon>Eukaryota</taxon>
        <taxon>Fungi</taxon>
        <taxon>Dikarya</taxon>
        <taxon>Basidiomycota</taxon>
        <taxon>Agaricomycotina</taxon>
        <taxon>Agaricomycetes</taxon>
        <taxon>Polyporales</taxon>
        <taxon>Phanerochaetaceae</taxon>
        <taxon>Phlebiopsis</taxon>
    </lineage>
</organism>
<dbReference type="EMBL" id="KN840541">
    <property type="protein sequence ID" value="KIP05526.1"/>
    <property type="molecule type" value="Genomic_DNA"/>
</dbReference>
<feature type="signal peptide" evidence="1">
    <location>
        <begin position="1"/>
        <end position="24"/>
    </location>
</feature>
<proteinExistence type="predicted"/>
<evidence type="ECO:0000313" key="3">
    <source>
        <dbReference type="Proteomes" id="UP000053257"/>
    </source>
</evidence>
<protein>
    <submittedName>
        <fullName evidence="2">Uncharacterized protein</fullName>
    </submittedName>
</protein>
<evidence type="ECO:0000256" key="1">
    <source>
        <dbReference type="SAM" id="SignalP"/>
    </source>
</evidence>
<accession>A0A0C3RVU9</accession>
<feature type="chain" id="PRO_5002169112" evidence="1">
    <location>
        <begin position="25"/>
        <end position="662"/>
    </location>
</feature>
<keyword evidence="1" id="KW-0732">Signal</keyword>
<name>A0A0C3RVU9_PHLG1</name>
<evidence type="ECO:0000313" key="2">
    <source>
        <dbReference type="EMBL" id="KIP05526.1"/>
    </source>
</evidence>